<evidence type="ECO:0000313" key="4">
    <source>
        <dbReference type="Proteomes" id="UP001178281"/>
    </source>
</evidence>
<feature type="transmembrane region" description="Helical" evidence="2">
    <location>
        <begin position="128"/>
        <end position="146"/>
    </location>
</feature>
<accession>A0AA90N8C2</accession>
<dbReference type="Pfam" id="PF10947">
    <property type="entry name" value="DUF2628"/>
    <property type="match status" value="1"/>
</dbReference>
<keyword evidence="2" id="KW-0812">Transmembrane</keyword>
<evidence type="ECO:0000313" key="3">
    <source>
        <dbReference type="EMBL" id="MDP0396873.1"/>
    </source>
</evidence>
<sequence>MTDPQYPQDPAQYPQYPQAQQYPGAPQYPQRPVAAAAPSPAWRSRFDFYNTYGHPSASPQGTAAFKQLSFGERFRLSGNGPAFFFGPIYFAIKGPWRKGLSLFGIASVISILVGMIEVAFGISIPAGAFGAAIGVLYSTTANWAYYQHVAYGSTSWNPFEDVPLLRAKK</sequence>
<comment type="caution">
    <text evidence="3">The sequence shown here is derived from an EMBL/GenBank/DDBJ whole genome shotgun (WGS) entry which is preliminary data.</text>
</comment>
<protein>
    <submittedName>
        <fullName evidence="3">DUF2628 domain-containing protein</fullName>
    </submittedName>
</protein>
<gene>
    <name evidence="3" type="ORF">Q7X28_02935</name>
</gene>
<evidence type="ECO:0000256" key="2">
    <source>
        <dbReference type="SAM" id="Phobius"/>
    </source>
</evidence>
<organism evidence="3 4">
    <name type="scientific">Tsukamurella strandjordii</name>
    <dbReference type="NCBI Taxonomy" id="147577"/>
    <lineage>
        <taxon>Bacteria</taxon>
        <taxon>Bacillati</taxon>
        <taxon>Actinomycetota</taxon>
        <taxon>Actinomycetes</taxon>
        <taxon>Mycobacteriales</taxon>
        <taxon>Tsukamurellaceae</taxon>
        <taxon>Tsukamurella</taxon>
    </lineage>
</organism>
<proteinExistence type="predicted"/>
<feature type="transmembrane region" description="Helical" evidence="2">
    <location>
        <begin position="100"/>
        <end position="122"/>
    </location>
</feature>
<keyword evidence="2" id="KW-0472">Membrane</keyword>
<dbReference type="AlphaFoldDB" id="A0AA90N8C2"/>
<name>A0AA90N8C2_9ACTN</name>
<dbReference type="InterPro" id="IPR024399">
    <property type="entry name" value="DUF2628"/>
</dbReference>
<feature type="region of interest" description="Disordered" evidence="1">
    <location>
        <begin position="1"/>
        <end position="33"/>
    </location>
</feature>
<evidence type="ECO:0000256" key="1">
    <source>
        <dbReference type="SAM" id="MobiDB-lite"/>
    </source>
</evidence>
<reference evidence="3" key="1">
    <citation type="submission" date="2023-08" db="EMBL/GenBank/DDBJ databases">
        <title>The draft genome of Tsukamurella strandjordii strain 050030.</title>
        <authorList>
            <person name="Zhao F."/>
            <person name="Feng Y."/>
            <person name="Zong Z."/>
        </authorList>
    </citation>
    <scope>NUCLEOTIDE SEQUENCE</scope>
    <source>
        <strain evidence="3">050030</strain>
    </source>
</reference>
<dbReference type="EMBL" id="JAUTIX010000001">
    <property type="protein sequence ID" value="MDP0396873.1"/>
    <property type="molecule type" value="Genomic_DNA"/>
</dbReference>
<dbReference type="Proteomes" id="UP001178281">
    <property type="component" value="Unassembled WGS sequence"/>
</dbReference>
<keyword evidence="4" id="KW-1185">Reference proteome</keyword>
<dbReference type="RefSeq" id="WP_305110222.1">
    <property type="nucleotide sequence ID" value="NZ_JAUTIX010000001.1"/>
</dbReference>
<keyword evidence="2" id="KW-1133">Transmembrane helix</keyword>